<dbReference type="HOGENOM" id="CLU_201103_0_0_9"/>
<dbReference type="Proteomes" id="UP000003494">
    <property type="component" value="Unassembled WGS sequence"/>
</dbReference>
<name>C4G853_9FIRM</name>
<keyword evidence="2" id="KW-1185">Reference proteome</keyword>
<dbReference type="STRING" id="626523.GCWU000342_00148"/>
<dbReference type="eggNOG" id="ENOG5033IUB">
    <property type="taxonomic scope" value="Bacteria"/>
</dbReference>
<evidence type="ECO:0000313" key="2">
    <source>
        <dbReference type="Proteomes" id="UP000003494"/>
    </source>
</evidence>
<organism evidence="1 2">
    <name type="scientific">Shuttleworthella satelles DSM 14600</name>
    <dbReference type="NCBI Taxonomy" id="626523"/>
    <lineage>
        <taxon>Bacteria</taxon>
        <taxon>Bacillati</taxon>
        <taxon>Bacillota</taxon>
        <taxon>Clostridia</taxon>
        <taxon>Lachnospirales</taxon>
        <taxon>Lachnospiraceae</taxon>
        <taxon>Shuttleworthella</taxon>
    </lineage>
</organism>
<dbReference type="EMBL" id="ACIP02000001">
    <property type="protein sequence ID" value="EEP28806.1"/>
    <property type="molecule type" value="Genomic_DNA"/>
</dbReference>
<sequence length="75" mass="9144">MIIREEDRKYITNNIPEAVNFINRDNLDMTLRVIYKFIDRKGFVGPDYEDYNEIGRRVQRIYDHIYEDNVLDAEE</sequence>
<proteinExistence type="predicted"/>
<gene>
    <name evidence="1" type="ORF">GCWU000342_00148</name>
</gene>
<comment type="caution">
    <text evidence="1">The sequence shown here is derived from an EMBL/GenBank/DDBJ whole genome shotgun (WGS) entry which is preliminary data.</text>
</comment>
<evidence type="ECO:0000313" key="1">
    <source>
        <dbReference type="EMBL" id="EEP28806.1"/>
    </source>
</evidence>
<reference evidence="1" key="1">
    <citation type="submission" date="2009-04" db="EMBL/GenBank/DDBJ databases">
        <authorList>
            <person name="Weinstock G."/>
            <person name="Sodergren E."/>
            <person name="Clifton S."/>
            <person name="Fulton L."/>
            <person name="Fulton B."/>
            <person name="Courtney L."/>
            <person name="Fronick C."/>
            <person name="Harrison M."/>
            <person name="Strong C."/>
            <person name="Farmer C."/>
            <person name="Delahaunty K."/>
            <person name="Markovic C."/>
            <person name="Hall O."/>
            <person name="Minx P."/>
            <person name="Tomlinson C."/>
            <person name="Mitreva M."/>
            <person name="Nelson J."/>
            <person name="Hou S."/>
            <person name="Wollam A."/>
            <person name="Pepin K.H."/>
            <person name="Johnson M."/>
            <person name="Bhonagiri V."/>
            <person name="Nash W.E."/>
            <person name="Warren W."/>
            <person name="Chinwalla A."/>
            <person name="Mardis E.R."/>
            <person name="Wilson R.K."/>
        </authorList>
    </citation>
    <scope>NUCLEOTIDE SEQUENCE [LARGE SCALE GENOMIC DNA]</scope>
    <source>
        <strain evidence="1">DSM 14600</strain>
    </source>
</reference>
<dbReference type="AlphaFoldDB" id="C4G853"/>
<protein>
    <submittedName>
        <fullName evidence="1">Uncharacterized protein</fullName>
    </submittedName>
</protein>
<accession>C4G853</accession>